<organism evidence="1 2">
    <name type="scientific">Mycena chlorophos</name>
    <name type="common">Agaric fungus</name>
    <name type="synonym">Agaricus chlorophos</name>
    <dbReference type="NCBI Taxonomy" id="658473"/>
    <lineage>
        <taxon>Eukaryota</taxon>
        <taxon>Fungi</taxon>
        <taxon>Dikarya</taxon>
        <taxon>Basidiomycota</taxon>
        <taxon>Agaricomycotina</taxon>
        <taxon>Agaricomycetes</taxon>
        <taxon>Agaricomycetidae</taxon>
        <taxon>Agaricales</taxon>
        <taxon>Marasmiineae</taxon>
        <taxon>Mycenaceae</taxon>
        <taxon>Mycena</taxon>
    </lineage>
</organism>
<accession>A0A8H6WJ38</accession>
<dbReference type="Proteomes" id="UP000613580">
    <property type="component" value="Unassembled WGS sequence"/>
</dbReference>
<gene>
    <name evidence="1" type="ORF">HMN09_00214800</name>
</gene>
<sequence>MNAFTKFVTLLRHPCAENTLPFAWERATNEEMDRLHPALYSLRELETFELESPESPSLSSRVELSSTDLLSYSRRNSLASIIAVKSLDLSPASPSEKTYGHMLSSVDLVTEVASSSPAAADTGSAPGKNWLFRREKVPSVSFQQFGPYTPLGALTFST</sequence>
<comment type="caution">
    <text evidence="1">The sequence shown here is derived from an EMBL/GenBank/DDBJ whole genome shotgun (WGS) entry which is preliminary data.</text>
</comment>
<proteinExistence type="predicted"/>
<keyword evidence="2" id="KW-1185">Reference proteome</keyword>
<evidence type="ECO:0000313" key="2">
    <source>
        <dbReference type="Proteomes" id="UP000613580"/>
    </source>
</evidence>
<dbReference type="AlphaFoldDB" id="A0A8H6WJ38"/>
<evidence type="ECO:0000313" key="1">
    <source>
        <dbReference type="EMBL" id="KAF7318796.1"/>
    </source>
</evidence>
<name>A0A8H6WJ38_MYCCL</name>
<reference evidence="1" key="1">
    <citation type="submission" date="2020-05" db="EMBL/GenBank/DDBJ databases">
        <title>Mycena genomes resolve the evolution of fungal bioluminescence.</title>
        <authorList>
            <person name="Tsai I.J."/>
        </authorList>
    </citation>
    <scope>NUCLEOTIDE SEQUENCE</scope>
    <source>
        <strain evidence="1">110903Hualien_Pintung</strain>
    </source>
</reference>
<protein>
    <submittedName>
        <fullName evidence="1">Uncharacterized protein</fullName>
    </submittedName>
</protein>
<dbReference type="EMBL" id="JACAZE010000003">
    <property type="protein sequence ID" value="KAF7318796.1"/>
    <property type="molecule type" value="Genomic_DNA"/>
</dbReference>